<sequence>MRRWRIWIVPLFLLGLAGLAYGLWATRLGIYWDDVPITWIYHTYGAEGLTRYFSTNRPVWGLLYQLTVPVLGMQALAWHALAILGRWLSGVLLYLFLRAVWRDREDFAVWTAALFILYPGFSQQFIPVVYSHFFIVLNFFLGSFLLSVLAVRQPSRRWRYTLPAWALGLANLLCMEYFFFLELTRPLWLAVAVWQESPAPRSLWQTAKRAFTLWLPYLASLAGVMLWRAFFFGYGLYKPVFYEMLAQNPLGALGYWLTRTVQDAFLTTFKAWDNAFQLPAAQELVPRLLMGYYAVLGATFLLGLAVVWLTRAPRGAASPQPRFWAAPVLLGLAGLAVAGVPYWLTNLPVQLYFHADRFTLSFMLSAVLVVSGLFFALPLPRALRLTALSVFLAFAVGYQYRSAVVYMRDWVVMQRMFWQLSWRMPGIQPGTTLLSNELPMRHYSDNSLTAPLNWIYAPDNTAPELRYALFYPTVRLGANLPGLEKGLPFEWDYLAATFKGNTAQAVAFWYKPPACLRVLDPEIDIENWTLPIYLRDAMALHETAPILPQGNPVLPEILFGAEPQPNWCYYFEKADLARQQKDWQAVVRWGEQAFATGDYPNDPLERFPFIEAYAHTGAYDRAMEQTRLAGEISPVYQRLLCRLWRRIEREAPPTPERDASYQQVMSDFACDEPFTPPPGITPER</sequence>
<keyword evidence="1" id="KW-1133">Transmembrane helix</keyword>
<evidence type="ECO:0000256" key="1">
    <source>
        <dbReference type="SAM" id="Phobius"/>
    </source>
</evidence>
<protein>
    <submittedName>
        <fullName evidence="2">Hypothetical membrane protein</fullName>
    </submittedName>
</protein>
<dbReference type="AlphaFoldDB" id="E8N237"/>
<feature type="transmembrane region" description="Helical" evidence="1">
    <location>
        <begin position="357"/>
        <end position="376"/>
    </location>
</feature>
<dbReference type="STRING" id="926569.ANT_29580"/>
<feature type="transmembrane region" description="Helical" evidence="1">
    <location>
        <begin position="382"/>
        <end position="400"/>
    </location>
</feature>
<accession>E8N237</accession>
<dbReference type="InParanoid" id="E8N237"/>
<reference evidence="2 3" key="1">
    <citation type="submission" date="2010-12" db="EMBL/GenBank/DDBJ databases">
        <title>Whole genome sequence of Anaerolinea thermophila UNI-1.</title>
        <authorList>
            <person name="Narita-Yamada S."/>
            <person name="Kishi E."/>
            <person name="Watanabe Y."/>
            <person name="Takasaki K."/>
            <person name="Ankai A."/>
            <person name="Oguchi A."/>
            <person name="Fukui S."/>
            <person name="Takahashi M."/>
            <person name="Yashiro I."/>
            <person name="Hosoyama A."/>
            <person name="Sekiguchi Y."/>
            <person name="Hanada S."/>
            <person name="Fujita N."/>
        </authorList>
    </citation>
    <scope>NUCLEOTIDE SEQUENCE [LARGE SCALE GENOMIC DNA]</scope>
    <source>
        <strain evidence="3">DSM 14523 / JCM 11388 / NBRC 100420 / UNI-1</strain>
    </source>
</reference>
<feature type="transmembrane region" description="Helical" evidence="1">
    <location>
        <begin position="107"/>
        <end position="126"/>
    </location>
</feature>
<keyword evidence="1" id="KW-0812">Transmembrane</keyword>
<gene>
    <name evidence="2" type="ordered locus">ANT_29580</name>
</gene>
<dbReference type="EMBL" id="AP012029">
    <property type="protein sequence ID" value="BAJ64984.1"/>
    <property type="molecule type" value="Genomic_DNA"/>
</dbReference>
<keyword evidence="1" id="KW-0472">Membrane</keyword>
<feature type="transmembrane region" description="Helical" evidence="1">
    <location>
        <begin position="323"/>
        <end position="345"/>
    </location>
</feature>
<organism evidence="2 3">
    <name type="scientific">Anaerolinea thermophila (strain DSM 14523 / JCM 11388 / NBRC 100420 / UNI-1)</name>
    <dbReference type="NCBI Taxonomy" id="926569"/>
    <lineage>
        <taxon>Bacteria</taxon>
        <taxon>Bacillati</taxon>
        <taxon>Chloroflexota</taxon>
        <taxon>Anaerolineae</taxon>
        <taxon>Anaerolineales</taxon>
        <taxon>Anaerolineaceae</taxon>
        <taxon>Anaerolinea</taxon>
    </lineage>
</organism>
<keyword evidence="3" id="KW-1185">Reference proteome</keyword>
<evidence type="ECO:0000313" key="2">
    <source>
        <dbReference type="EMBL" id="BAJ64984.1"/>
    </source>
</evidence>
<dbReference type="HOGENOM" id="CLU_402090_0_0_0"/>
<feature type="transmembrane region" description="Helical" evidence="1">
    <location>
        <begin position="292"/>
        <end position="311"/>
    </location>
</feature>
<dbReference type="OrthoDB" id="148359at2"/>
<feature type="transmembrane region" description="Helical" evidence="1">
    <location>
        <begin position="76"/>
        <end position="95"/>
    </location>
</feature>
<dbReference type="RefSeq" id="WP_013561328.1">
    <property type="nucleotide sequence ID" value="NC_014960.1"/>
</dbReference>
<dbReference type="KEGG" id="atm:ANT_29580"/>
<proteinExistence type="predicted"/>
<feature type="transmembrane region" description="Helical" evidence="1">
    <location>
        <begin position="132"/>
        <end position="150"/>
    </location>
</feature>
<dbReference type="Proteomes" id="UP000008922">
    <property type="component" value="Chromosome"/>
</dbReference>
<name>E8N237_ANATU</name>
<feature type="transmembrane region" description="Helical" evidence="1">
    <location>
        <begin position="214"/>
        <end position="237"/>
    </location>
</feature>
<evidence type="ECO:0000313" key="3">
    <source>
        <dbReference type="Proteomes" id="UP000008922"/>
    </source>
</evidence>